<accession>F8B213</accession>
<dbReference type="InterPro" id="IPR041682">
    <property type="entry name" value="AAA_14"/>
</dbReference>
<evidence type="ECO:0000259" key="2">
    <source>
        <dbReference type="Pfam" id="PF13635"/>
    </source>
</evidence>
<dbReference type="Pfam" id="PF13173">
    <property type="entry name" value="AAA_14"/>
    <property type="match status" value="1"/>
</dbReference>
<dbReference type="PANTHER" id="PTHR33295:SF18">
    <property type="entry name" value="AAA+ ATPASE DOMAIN-CONTAINING PROTEIN"/>
    <property type="match status" value="1"/>
</dbReference>
<dbReference type="Pfam" id="PF13635">
    <property type="entry name" value="DUF4143"/>
    <property type="match status" value="1"/>
</dbReference>
<dbReference type="AlphaFoldDB" id="F8B213"/>
<dbReference type="RefSeq" id="WP_013872849.1">
    <property type="nucleotide sequence ID" value="NC_015656.1"/>
</dbReference>
<evidence type="ECO:0000313" key="4">
    <source>
        <dbReference type="Proteomes" id="UP000001549"/>
    </source>
</evidence>
<dbReference type="HOGENOM" id="CLU_041527_2_0_11"/>
<keyword evidence="4" id="KW-1185">Reference proteome</keyword>
<dbReference type="InterPro" id="IPR025420">
    <property type="entry name" value="DUF4143"/>
</dbReference>
<sequence length="474" mass="51679">MGTKIGQVAQELARTNPWWRSADWAATDPDLRAVRDTGLGYRSPCLDGLVNGGLYLLRGPRRVGKTVAVKQTIVDLVGHGTPPQAIVRIAADAWSAEDLRTVVQNTALPPVPPGTARWWLFDEITGTAGDWAAQIKWLRDNDPEFALATVVLTGSSAAGLTAASGVLAGRRGRIDHGDRALLPLGFRTFARLLRPHLPDVPAVDLARLRGDTARTAYAELLPWLDDLVIAWETYLMYGGFPIAVAAARAGTPVPAWFVDDVFNVVFRDAFAASQLSQTSTAALMERLMQSMAAPANMSRIGADLDLKHDVVARHVRYLGDAYLLWHCPQKAERAWTARERAQDKLYAIDPLVARLAHLRNPARSDIDIPVLAEMQTGLALQRCAYAHGTGWAEDLFLFHLRTSSRREIDFVAEQLAGTAVESKYVEGGSWRGAAATISASGYGGLMVTRNVLDTREENGPWAIPAGILCYLIDT</sequence>
<evidence type="ECO:0000259" key="1">
    <source>
        <dbReference type="Pfam" id="PF13173"/>
    </source>
</evidence>
<proteinExistence type="predicted"/>
<dbReference type="eggNOG" id="COG1373">
    <property type="taxonomic scope" value="Bacteria"/>
</dbReference>
<dbReference type="KEGG" id="fsy:FsymDg_1413"/>
<gene>
    <name evidence="3" type="ordered locus">FsymDg_1413</name>
</gene>
<organism evidence="3 4">
    <name type="scientific">Candidatus Protofrankia datiscae</name>
    <dbReference type="NCBI Taxonomy" id="2716812"/>
    <lineage>
        <taxon>Bacteria</taxon>
        <taxon>Bacillati</taxon>
        <taxon>Actinomycetota</taxon>
        <taxon>Actinomycetes</taxon>
        <taxon>Frankiales</taxon>
        <taxon>Frankiaceae</taxon>
        <taxon>Protofrankia</taxon>
    </lineage>
</organism>
<dbReference type="STRING" id="656024.FsymDg_1413"/>
<reference evidence="3 4" key="1">
    <citation type="submission" date="2011-05" db="EMBL/GenBank/DDBJ databases">
        <title>Complete sequence of chromosome of Frankia symbiont of Datisca glomerata.</title>
        <authorList>
            <consortium name="US DOE Joint Genome Institute"/>
            <person name="Lucas S."/>
            <person name="Han J."/>
            <person name="Lapidus A."/>
            <person name="Cheng J.-F."/>
            <person name="Goodwin L."/>
            <person name="Pitluck S."/>
            <person name="Peters L."/>
            <person name="Mikhailova N."/>
            <person name="Chertkov O."/>
            <person name="Teshima H."/>
            <person name="Han C."/>
            <person name="Tapia R."/>
            <person name="Land M."/>
            <person name="Hauser L."/>
            <person name="Kyrpides N."/>
            <person name="Ivanova N."/>
            <person name="Pagani I."/>
            <person name="Berry A."/>
            <person name="Pawlowski K."/>
            <person name="Persson T."/>
            <person name="Vanden Heuvel B."/>
            <person name="Benson D."/>
            <person name="Woyke T."/>
        </authorList>
    </citation>
    <scope>NUCLEOTIDE SEQUENCE [LARGE SCALE GENOMIC DNA]</scope>
    <source>
        <strain evidence="4">4085684</strain>
    </source>
</reference>
<dbReference type="PANTHER" id="PTHR33295">
    <property type="entry name" value="ATPASE"/>
    <property type="match status" value="1"/>
</dbReference>
<protein>
    <submittedName>
        <fullName evidence="3">Uncharacterized protein</fullName>
    </submittedName>
</protein>
<feature type="domain" description="AAA" evidence="1">
    <location>
        <begin position="54"/>
        <end position="188"/>
    </location>
</feature>
<name>F8B213_9ACTN</name>
<evidence type="ECO:0000313" key="3">
    <source>
        <dbReference type="EMBL" id="AEH08882.1"/>
    </source>
</evidence>
<dbReference type="EMBL" id="CP002801">
    <property type="protein sequence ID" value="AEH08882.1"/>
    <property type="molecule type" value="Genomic_DNA"/>
</dbReference>
<feature type="domain" description="DUF4143" evidence="2">
    <location>
        <begin position="278"/>
        <end position="424"/>
    </location>
</feature>
<dbReference type="Proteomes" id="UP000001549">
    <property type="component" value="Chromosome"/>
</dbReference>